<dbReference type="InterPro" id="IPR002885">
    <property type="entry name" value="PPR_rpt"/>
</dbReference>
<dbReference type="Gene3D" id="1.25.40.10">
    <property type="entry name" value="Tetratricopeptide repeat domain"/>
    <property type="match status" value="2"/>
</dbReference>
<feature type="region of interest" description="Disordered" evidence="6">
    <location>
        <begin position="1078"/>
        <end position="1134"/>
    </location>
</feature>
<sequence length="1283" mass="144383">MLERASACLDCAGSRVLLRGGSSKQTIRSRRMLHSAFWHHGACDLEFLPSWWATVQDNSPGDKSADPSTAMADYDQQPLFLNFLYPAKTMALLKTISTYGWEDWERRRQKSRHGLWRRMRQFSSIAGAGPFEGIMVNGGNEHDIGKVERLAAEGGDRAVYEELMSARPGDTRLDYDRIWNLFLSLDRSRTDRAVTIQTMRALALSGRIEDAERAIRLFEMLGTAERNEEAYKAAIIAFVHLSELSKGVEVCKQALENGATIEDAVMLLLVHCAARAQWALAFVVYSSYLRAPRRKDPESHKARQRLEQALCKISPSLKDLGSLVRFTEDQRSHDQRSCEDMNLFNFTRTLMHSVLDKAEELPLRWIQETLSQVDTESPLREFYYHNIIRNLFRIGRETNSSLTTTAYVLYDEFRSGFTLDREKEKSYPSRQILLLVLDNLCQDPGTGVGHATISNVINDHQTLFGALPVPKLLTVMWHYAKLGDAEKVRNCMDDLRASSPRALRNRATHHALLYAYARRGNSQATREALDRMSKDFDTTPSTRSWNILLHAYARADDVKGATDSFREAFLSHAGERPLQPDEYTFGPLLVLHSARGDVESVERLLDLAESKSVPMSTHLIRCLVMAYINAGDVASAIRISEHSVREKKVGRLSGRITPIWNCLLAVSARQRDPNTTMKIYKRMSDLEIRLDAHSYASIMISLTAIHKTDAAFKILRKVMPRDGIRPLGIHYAIVMAGYINQNMPNRAIIIGNSLSKYGVRETLSTRLALLRAKSYDAVIEKDNGEQSTMQELVKQLQAFLDETLATESSTDISIQQPHLGLNKERLVDADPELYVSFITQLVGRTGATDVVQQLLDSFSELQAKKSNDRLHKDAGPGINMISALMVAYNCKGDHEKVDQCWRMVIQRAAALSDPEQDTDRNFTSNIGDNASGDLGSSQAIPAHDKEPDKTGDELLQSQREALPAHSPVYSRESDLSNPPTQTDELRLAKPPPARADILNRPLNIYVRSLAARKRHGTVFATLSTLRAAGYTVDNTVLNILVQLLARSGWPLQAFAQCEKELMRDWRGWNTREVTKQRRSRWYRSHEATEERELDSSSKQIDIDDADPLADFGGNDGSDGIRGTSPRRIASGSRRSTLFKAMSASGQESRPVIPTASLVLPTYKTMIILGAVMRRVRRAEALGRNGREIIRMRWEDDFNTAVRKAGGDAIGGEKDDMSGNGDLVAEDLIGQSGRELFTVEETVGMRRLRKYAPRTVEAVESMPKIDDWQQRKYLFRSDGQLPDF</sequence>
<evidence type="ECO:0000256" key="2">
    <source>
        <dbReference type="ARBA" id="ARBA00022737"/>
    </source>
</evidence>
<evidence type="ECO:0000256" key="6">
    <source>
        <dbReference type="SAM" id="MobiDB-lite"/>
    </source>
</evidence>
<evidence type="ECO:0008006" key="9">
    <source>
        <dbReference type="Google" id="ProtNLM"/>
    </source>
</evidence>
<accession>A0A6A6NXK1</accession>
<name>A0A6A6NXK1_9PEZI</name>
<dbReference type="EMBL" id="MU001684">
    <property type="protein sequence ID" value="KAF2456254.1"/>
    <property type="molecule type" value="Genomic_DNA"/>
</dbReference>
<keyword evidence="8" id="KW-1185">Reference proteome</keyword>
<evidence type="ECO:0000256" key="4">
    <source>
        <dbReference type="ARBA" id="ARBA00044511"/>
    </source>
</evidence>
<proteinExistence type="inferred from homology"/>
<dbReference type="Proteomes" id="UP000799766">
    <property type="component" value="Unassembled WGS sequence"/>
</dbReference>
<comment type="function">
    <text evidence="3">Regulates mitochondrial small subunit maturation by controlling 15S rRNA 5'-end processing. Localizes to the 5' precursor of the 15S rRNA in a position that is subsequently occupied by mS47 in the mature yeast mtSSU. Uses structure and sequence-specific RNA recognition, binding to a single-stranded region of the precursor and specifically recognizing bases -6 to -1. The exchange of Ccm1 for mS47 is coupled to the irreversible removal of precursor rRNA that is accompanied by conformational changes of the mitoribosomal proteins uS5m and mS26. These conformational changes signal completion of 5'-end rRNA processing through protection of the mature 5'-end of the 15S rRNA and stabilization of mS47. The removal of the 5' precursor together with the dissociation of Ccm1 may be catalyzed by the 5'-3' exoribonuclease Pet127. Involved in the specific removal of group I introns in mitochondrial encoded transcripts.</text>
</comment>
<reference evidence="7" key="1">
    <citation type="journal article" date="2020" name="Stud. Mycol.">
        <title>101 Dothideomycetes genomes: a test case for predicting lifestyles and emergence of pathogens.</title>
        <authorList>
            <person name="Haridas S."/>
            <person name="Albert R."/>
            <person name="Binder M."/>
            <person name="Bloem J."/>
            <person name="Labutti K."/>
            <person name="Salamov A."/>
            <person name="Andreopoulos B."/>
            <person name="Baker S."/>
            <person name="Barry K."/>
            <person name="Bills G."/>
            <person name="Bluhm B."/>
            <person name="Cannon C."/>
            <person name="Castanera R."/>
            <person name="Culley D."/>
            <person name="Daum C."/>
            <person name="Ezra D."/>
            <person name="Gonzalez J."/>
            <person name="Henrissat B."/>
            <person name="Kuo A."/>
            <person name="Liang C."/>
            <person name="Lipzen A."/>
            <person name="Lutzoni F."/>
            <person name="Magnuson J."/>
            <person name="Mondo S."/>
            <person name="Nolan M."/>
            <person name="Ohm R."/>
            <person name="Pangilinan J."/>
            <person name="Park H.-J."/>
            <person name="Ramirez L."/>
            <person name="Alfaro M."/>
            <person name="Sun H."/>
            <person name="Tritt A."/>
            <person name="Yoshinaga Y."/>
            <person name="Zwiers L.-H."/>
            <person name="Turgeon B."/>
            <person name="Goodwin S."/>
            <person name="Spatafora J."/>
            <person name="Crous P."/>
            <person name="Grigoriev I."/>
        </authorList>
    </citation>
    <scope>NUCLEOTIDE SEQUENCE</scope>
    <source>
        <strain evidence="7">ATCC 16933</strain>
    </source>
</reference>
<organism evidence="7 8">
    <name type="scientific">Lineolata rhizophorae</name>
    <dbReference type="NCBI Taxonomy" id="578093"/>
    <lineage>
        <taxon>Eukaryota</taxon>
        <taxon>Fungi</taxon>
        <taxon>Dikarya</taxon>
        <taxon>Ascomycota</taxon>
        <taxon>Pezizomycotina</taxon>
        <taxon>Dothideomycetes</taxon>
        <taxon>Dothideomycetes incertae sedis</taxon>
        <taxon>Lineolatales</taxon>
        <taxon>Lineolataceae</taxon>
        <taxon>Lineolata</taxon>
    </lineage>
</organism>
<dbReference type="PANTHER" id="PTHR47447:SF24">
    <property type="entry name" value="PENTATRICOPEPTIDE REPEAT-CONTAINING PROTEIN"/>
    <property type="match status" value="1"/>
</dbReference>
<dbReference type="PROSITE" id="PS51375">
    <property type="entry name" value="PPR"/>
    <property type="match status" value="1"/>
</dbReference>
<dbReference type="InterPro" id="IPR011990">
    <property type="entry name" value="TPR-like_helical_dom_sf"/>
</dbReference>
<evidence type="ECO:0000313" key="7">
    <source>
        <dbReference type="EMBL" id="KAF2456254.1"/>
    </source>
</evidence>
<evidence type="ECO:0000256" key="5">
    <source>
        <dbReference type="PROSITE-ProRule" id="PRU00708"/>
    </source>
</evidence>
<dbReference type="PANTHER" id="PTHR47447">
    <property type="entry name" value="OS03G0856100 PROTEIN"/>
    <property type="match status" value="1"/>
</dbReference>
<feature type="region of interest" description="Disordered" evidence="6">
    <location>
        <begin position="912"/>
        <end position="950"/>
    </location>
</feature>
<feature type="region of interest" description="Disordered" evidence="6">
    <location>
        <begin position="964"/>
        <end position="992"/>
    </location>
</feature>
<dbReference type="SUPFAM" id="SSF48452">
    <property type="entry name" value="TPR-like"/>
    <property type="match status" value="1"/>
</dbReference>
<comment type="similarity">
    <text evidence="1">Belongs to the CCM1 family.</text>
</comment>
<dbReference type="Pfam" id="PF01535">
    <property type="entry name" value="PPR"/>
    <property type="match status" value="1"/>
</dbReference>
<gene>
    <name evidence="7" type="ORF">BDY21DRAFT_348380</name>
</gene>
<dbReference type="OrthoDB" id="185373at2759"/>
<feature type="repeat" description="PPR" evidence="5">
    <location>
        <begin position="691"/>
        <end position="726"/>
    </location>
</feature>
<feature type="compositionally biased region" description="Polar residues" evidence="6">
    <location>
        <begin position="921"/>
        <end position="939"/>
    </location>
</feature>
<evidence type="ECO:0000256" key="3">
    <source>
        <dbReference type="ARBA" id="ARBA00044493"/>
    </source>
</evidence>
<protein>
    <recommendedName>
        <fullName evidence="9">Pentacotripeptide-repeat region of PRORP domain-containing protein</fullName>
    </recommendedName>
</protein>
<evidence type="ECO:0000256" key="1">
    <source>
        <dbReference type="ARBA" id="ARBA00006192"/>
    </source>
</evidence>
<evidence type="ECO:0000313" key="8">
    <source>
        <dbReference type="Proteomes" id="UP000799766"/>
    </source>
</evidence>
<comment type="subunit">
    <text evidence="4">Binds to mitochondrial small subunit 15S rRNA.</text>
</comment>
<feature type="compositionally biased region" description="Basic and acidic residues" evidence="6">
    <location>
        <begin position="1083"/>
        <end position="1095"/>
    </location>
</feature>
<keyword evidence="2" id="KW-0677">Repeat</keyword>